<feature type="domain" description="Glycosyl transferase family 1" evidence="2">
    <location>
        <begin position="193"/>
        <end position="345"/>
    </location>
</feature>
<keyword evidence="1" id="KW-1133">Transmembrane helix</keyword>
<feature type="transmembrane region" description="Helical" evidence="1">
    <location>
        <begin position="272"/>
        <end position="295"/>
    </location>
</feature>
<evidence type="ECO:0000259" key="2">
    <source>
        <dbReference type="Pfam" id="PF00534"/>
    </source>
</evidence>
<organism evidence="3 4">
    <name type="scientific">Vibrio splendidus</name>
    <dbReference type="NCBI Taxonomy" id="29497"/>
    <lineage>
        <taxon>Bacteria</taxon>
        <taxon>Pseudomonadati</taxon>
        <taxon>Pseudomonadota</taxon>
        <taxon>Gammaproteobacteria</taxon>
        <taxon>Vibrionales</taxon>
        <taxon>Vibrionaceae</taxon>
        <taxon>Vibrio</taxon>
    </lineage>
</organism>
<dbReference type="SUPFAM" id="SSF53756">
    <property type="entry name" value="UDP-Glycosyltransferase/glycogen phosphorylase"/>
    <property type="match status" value="1"/>
</dbReference>
<reference evidence="4" key="1">
    <citation type="submission" date="2016-07" db="EMBL/GenBank/DDBJ databases">
        <title>Nontailed viruses are major unrecognized killers of bacteria in the ocean.</title>
        <authorList>
            <person name="Kauffman K."/>
            <person name="Hussain F."/>
            <person name="Yang J."/>
            <person name="Arevalo P."/>
            <person name="Brown J."/>
            <person name="Cutler M."/>
            <person name="Kelly L."/>
            <person name="Polz M.F."/>
        </authorList>
    </citation>
    <scope>NUCLEOTIDE SEQUENCE [LARGE SCALE GENOMIC DNA]</scope>
    <source>
        <strain evidence="4">10N.261.55.E11</strain>
    </source>
</reference>
<comment type="caution">
    <text evidence="3">The sequence shown here is derived from an EMBL/GenBank/DDBJ whole genome shotgun (WGS) entry which is preliminary data.</text>
</comment>
<evidence type="ECO:0000256" key="1">
    <source>
        <dbReference type="SAM" id="Phobius"/>
    </source>
</evidence>
<protein>
    <recommendedName>
        <fullName evidence="2">Glycosyl transferase family 1 domain-containing protein</fullName>
    </recommendedName>
</protein>
<dbReference type="Proteomes" id="UP000235330">
    <property type="component" value="Unassembled WGS sequence"/>
</dbReference>
<gene>
    <name evidence="3" type="ORF">BCU17_03950</name>
</gene>
<dbReference type="Gene3D" id="3.40.50.2000">
    <property type="entry name" value="Glycogen Phosphorylase B"/>
    <property type="match status" value="2"/>
</dbReference>
<dbReference type="RefSeq" id="WP_102516788.1">
    <property type="nucleotide sequence ID" value="NZ_CAWNSM010000035.1"/>
</dbReference>
<dbReference type="InterPro" id="IPR001296">
    <property type="entry name" value="Glyco_trans_1"/>
</dbReference>
<name>A0A2N7F9L4_VIBSP</name>
<dbReference type="EMBL" id="MCWU01000035">
    <property type="protein sequence ID" value="PMJ64140.1"/>
    <property type="molecule type" value="Genomic_DNA"/>
</dbReference>
<dbReference type="PANTHER" id="PTHR45947">
    <property type="entry name" value="SULFOQUINOVOSYL TRANSFERASE SQD2"/>
    <property type="match status" value="1"/>
</dbReference>
<dbReference type="Pfam" id="PF00534">
    <property type="entry name" value="Glycos_transf_1"/>
    <property type="match status" value="1"/>
</dbReference>
<keyword evidence="1" id="KW-0472">Membrane</keyword>
<dbReference type="GO" id="GO:0016757">
    <property type="term" value="F:glycosyltransferase activity"/>
    <property type="evidence" value="ECO:0007669"/>
    <property type="project" value="InterPro"/>
</dbReference>
<proteinExistence type="predicted"/>
<dbReference type="AlphaFoldDB" id="A0A2N7F9L4"/>
<dbReference type="InterPro" id="IPR050194">
    <property type="entry name" value="Glycosyltransferase_grp1"/>
</dbReference>
<accession>A0A2N7F9L4</accession>
<sequence>MEKDRVFIIQPCIPKYRVPLFDTLYNKQGMKIFVCAADKDADGLESDLTGSFPFSTQIKELSILRGKILFQLGVANNEFYRANIIVFPGNPRYLSSWAYYILARCLRKRVVWWGQGWSAGSSKISYLLRRLLMKLFDATILYTEQEAKNLKLKKVKPSNIHYLNNGLDLDSIQKVQGCYYNESNKLDGIVGYKSGPIELIFIGRLTKKSGIEFVIRTLIDSSLDYRLTVVGDGELMDGIVALMSGYSGERIQLLGAIHCEKKLARIMRNKHYFIYGGAVGLSLIHAYTYGLPAIIHSNLSSHMPEIAAFKENKTGLCFNEYDKTSLLSTVKKAKEMPISHWREMSTQCVNKVENDFNINRMAKRFSDCIESL</sequence>
<keyword evidence="1" id="KW-0812">Transmembrane</keyword>
<evidence type="ECO:0000313" key="4">
    <source>
        <dbReference type="Proteomes" id="UP000235330"/>
    </source>
</evidence>
<dbReference type="PANTHER" id="PTHR45947:SF14">
    <property type="entry name" value="SLL1723 PROTEIN"/>
    <property type="match status" value="1"/>
</dbReference>
<evidence type="ECO:0000313" key="3">
    <source>
        <dbReference type="EMBL" id="PMJ64140.1"/>
    </source>
</evidence>